<evidence type="ECO:0000313" key="2">
    <source>
        <dbReference type="EMBL" id="TBU04435.1"/>
    </source>
</evidence>
<sequence>MILFSLSFLLALYSCAENLISNGEMQNVRNPSLHNSREPKSGDLSDNLFNKISNVVAEFEKYKSTFLTENTQKDD</sequence>
<feature type="signal peptide" evidence="1">
    <location>
        <begin position="1"/>
        <end position="16"/>
    </location>
</feature>
<dbReference type="EMBL" id="PITI01000763">
    <property type="protein sequence ID" value="TBU04435.1"/>
    <property type="molecule type" value="Genomic_DNA"/>
</dbReference>
<dbReference type="VEuPathDB" id="MicrosporidiaDB:CWI36_0763p0040"/>
<dbReference type="VEuPathDB" id="MicrosporidiaDB:CWI39_0029p0040"/>
<proteinExistence type="predicted"/>
<keyword evidence="3" id="KW-1185">Reference proteome</keyword>
<reference evidence="2 3" key="1">
    <citation type="submission" date="2017-12" db="EMBL/GenBank/DDBJ databases">
        <authorList>
            <person name="Pombert J.-F."/>
            <person name="Haag K.L."/>
            <person name="Ebert D."/>
        </authorList>
    </citation>
    <scope>NUCLEOTIDE SEQUENCE [LARGE SCALE GENOMIC DNA]</scope>
    <source>
        <strain evidence="2">BE-OM-2</strain>
    </source>
</reference>
<feature type="chain" id="PRO_5020894476" evidence="1">
    <location>
        <begin position="17"/>
        <end position="75"/>
    </location>
</feature>
<evidence type="ECO:0000313" key="3">
    <source>
        <dbReference type="Proteomes" id="UP000291404"/>
    </source>
</evidence>
<keyword evidence="1" id="KW-0732">Signal</keyword>
<name>A0A4Q9LAU2_9MICR</name>
<dbReference type="AlphaFoldDB" id="A0A4Q9LAU2"/>
<accession>A0A4Q9LAU2</accession>
<evidence type="ECO:0000256" key="1">
    <source>
        <dbReference type="SAM" id="SignalP"/>
    </source>
</evidence>
<protein>
    <submittedName>
        <fullName evidence="2">Uncharacterized protein</fullName>
    </submittedName>
</protein>
<dbReference type="Proteomes" id="UP000291404">
    <property type="component" value="Unassembled WGS sequence"/>
</dbReference>
<comment type="caution">
    <text evidence="2">The sequence shown here is derived from an EMBL/GenBank/DDBJ whole genome shotgun (WGS) entry which is preliminary data.</text>
</comment>
<organism evidence="2 3">
    <name type="scientific">Hamiltosporidium magnivora</name>
    <dbReference type="NCBI Taxonomy" id="148818"/>
    <lineage>
        <taxon>Eukaryota</taxon>
        <taxon>Fungi</taxon>
        <taxon>Fungi incertae sedis</taxon>
        <taxon>Microsporidia</taxon>
        <taxon>Dubosqiidae</taxon>
        <taxon>Hamiltosporidium</taxon>
    </lineage>
</organism>
<gene>
    <name evidence="2" type="ORF">CWI36_0763p0040</name>
</gene>